<dbReference type="AlphaFoldDB" id="A0A7C4QMM8"/>
<comment type="caution">
    <text evidence="1">The sequence shown here is derived from an EMBL/GenBank/DDBJ whole genome shotgun (WGS) entry which is preliminary data.</text>
</comment>
<dbReference type="InterPro" id="IPR003737">
    <property type="entry name" value="GlcNAc_PI_deacetylase-related"/>
</dbReference>
<dbReference type="SUPFAM" id="SSF102588">
    <property type="entry name" value="LmbE-like"/>
    <property type="match status" value="1"/>
</dbReference>
<dbReference type="InterPro" id="IPR024078">
    <property type="entry name" value="LmbE-like_dom_sf"/>
</dbReference>
<proteinExistence type="predicted"/>
<organism evidence="1">
    <name type="scientific">Schlesneria paludicola</name>
    <dbReference type="NCBI Taxonomy" id="360056"/>
    <lineage>
        <taxon>Bacteria</taxon>
        <taxon>Pseudomonadati</taxon>
        <taxon>Planctomycetota</taxon>
        <taxon>Planctomycetia</taxon>
        <taxon>Planctomycetales</taxon>
        <taxon>Planctomycetaceae</taxon>
        <taxon>Schlesneria</taxon>
    </lineage>
</organism>
<dbReference type="Pfam" id="PF02585">
    <property type="entry name" value="PIG-L"/>
    <property type="match status" value="1"/>
</dbReference>
<accession>A0A7C4QMM8</accession>
<gene>
    <name evidence="1" type="ORF">ENS64_03005</name>
</gene>
<dbReference type="PANTHER" id="PTHR12993:SF11">
    <property type="entry name" value="N-ACETYLGLUCOSAMINYL-PHOSPHATIDYLINOSITOL DE-N-ACETYLASE"/>
    <property type="match status" value="1"/>
</dbReference>
<evidence type="ECO:0000313" key="1">
    <source>
        <dbReference type="EMBL" id="HGT38223.1"/>
    </source>
</evidence>
<dbReference type="EMBL" id="DSVQ01000006">
    <property type="protein sequence ID" value="HGT38223.1"/>
    <property type="molecule type" value="Genomic_DNA"/>
</dbReference>
<name>A0A7C4QMM8_9PLAN</name>
<protein>
    <submittedName>
        <fullName evidence="1">PIG-L family deacetylase</fullName>
    </submittedName>
</protein>
<dbReference type="GO" id="GO:0016811">
    <property type="term" value="F:hydrolase activity, acting on carbon-nitrogen (but not peptide) bonds, in linear amides"/>
    <property type="evidence" value="ECO:0007669"/>
    <property type="project" value="TreeGrafter"/>
</dbReference>
<sequence length="274" mass="31211">MTDRPLRILVIGAHPDDCELKAGGVAALYRSLGHQVKFVSVTNGEAGHHVLPPPQLAEVRRRETEAVARLLGLEYEVLDYRDGQLQPTLEARARLIALIRRYQPDLILTHRPNDYHPDHRATSTLVCDAAYMVIVPHIVPEVPALRVNPVIAYLSDHFQRPYPFSPSVVVDVEPVLETIIDQLECHRSQFHEWLPWTLCEERGMPADPAGRRAYTRRFYESFNGPLADRYRSLVIQTYGAERGARIRFIEAFEPCEYGSPLTDANKKILFPMLP</sequence>
<dbReference type="PANTHER" id="PTHR12993">
    <property type="entry name" value="N-ACETYLGLUCOSAMINYL-PHOSPHATIDYLINOSITOL DE-N-ACETYLASE-RELATED"/>
    <property type="match status" value="1"/>
</dbReference>
<reference evidence="1" key="1">
    <citation type="journal article" date="2020" name="mSystems">
        <title>Genome- and Community-Level Interaction Insights into Carbon Utilization and Element Cycling Functions of Hydrothermarchaeota in Hydrothermal Sediment.</title>
        <authorList>
            <person name="Zhou Z."/>
            <person name="Liu Y."/>
            <person name="Xu W."/>
            <person name="Pan J."/>
            <person name="Luo Z.H."/>
            <person name="Li M."/>
        </authorList>
    </citation>
    <scope>NUCLEOTIDE SEQUENCE [LARGE SCALE GENOMIC DNA]</scope>
    <source>
        <strain evidence="1">SpSt-508</strain>
    </source>
</reference>
<dbReference type="Gene3D" id="3.40.50.10320">
    <property type="entry name" value="LmbE-like"/>
    <property type="match status" value="1"/>
</dbReference>